<dbReference type="Gramene" id="QL05p009552:mrna">
    <property type="protein sequence ID" value="QL05p009552:mrna:CDS:2"/>
    <property type="gene ID" value="QL05p009552"/>
</dbReference>
<reference evidence="2" key="2">
    <citation type="submission" date="2021-01" db="UniProtKB">
        <authorList>
            <consortium name="EnsemblPlants"/>
        </authorList>
    </citation>
    <scope>IDENTIFICATION</scope>
</reference>
<name>A0A7N2LKS2_QUELO</name>
<dbReference type="EnsemblPlants" id="QL05p009552:mrna">
    <property type="protein sequence ID" value="QL05p009552:mrna:CDS:2"/>
    <property type="gene ID" value="QL05p009552"/>
</dbReference>
<organism evidence="2 3">
    <name type="scientific">Quercus lobata</name>
    <name type="common">Valley oak</name>
    <dbReference type="NCBI Taxonomy" id="97700"/>
    <lineage>
        <taxon>Eukaryota</taxon>
        <taxon>Viridiplantae</taxon>
        <taxon>Streptophyta</taxon>
        <taxon>Embryophyta</taxon>
        <taxon>Tracheophyta</taxon>
        <taxon>Spermatophyta</taxon>
        <taxon>Magnoliopsida</taxon>
        <taxon>eudicotyledons</taxon>
        <taxon>Gunneridae</taxon>
        <taxon>Pentapetalae</taxon>
        <taxon>rosids</taxon>
        <taxon>fabids</taxon>
        <taxon>Fagales</taxon>
        <taxon>Fagaceae</taxon>
        <taxon>Quercus</taxon>
    </lineage>
</organism>
<dbReference type="AlphaFoldDB" id="A0A7N2LKS2"/>
<evidence type="ECO:0000313" key="2">
    <source>
        <dbReference type="EnsemblPlants" id="QL05p009552:mrna:CDS:2"/>
    </source>
</evidence>
<sequence>MAQSSNTSIIPYEDLDVLHHNFDNLAVVCKQAKRICDDYEDAGPSGEGSSNDLPHPKRIESLHGDSDCEEYFECGEEIND</sequence>
<protein>
    <submittedName>
        <fullName evidence="2">Uncharacterized protein</fullName>
    </submittedName>
</protein>
<dbReference type="InParanoid" id="A0A7N2LKS2"/>
<reference evidence="2 3" key="1">
    <citation type="journal article" date="2016" name="G3 (Bethesda)">
        <title>First Draft Assembly and Annotation of the Genome of a California Endemic Oak Quercus lobata Nee (Fagaceae).</title>
        <authorList>
            <person name="Sork V.L."/>
            <person name="Fitz-Gibbon S.T."/>
            <person name="Puiu D."/>
            <person name="Crepeau M."/>
            <person name="Gugger P.F."/>
            <person name="Sherman R."/>
            <person name="Stevens K."/>
            <person name="Langley C.H."/>
            <person name="Pellegrini M."/>
            <person name="Salzberg S.L."/>
        </authorList>
    </citation>
    <scope>NUCLEOTIDE SEQUENCE [LARGE SCALE GENOMIC DNA]</scope>
    <source>
        <strain evidence="2 3">cv. SW786</strain>
    </source>
</reference>
<dbReference type="EMBL" id="LRBV02000005">
    <property type="status" value="NOT_ANNOTATED_CDS"/>
    <property type="molecule type" value="Genomic_DNA"/>
</dbReference>
<keyword evidence="3" id="KW-1185">Reference proteome</keyword>
<evidence type="ECO:0000313" key="3">
    <source>
        <dbReference type="Proteomes" id="UP000594261"/>
    </source>
</evidence>
<accession>A0A7N2LKS2</accession>
<dbReference type="Proteomes" id="UP000594261">
    <property type="component" value="Chromosome 5"/>
</dbReference>
<feature type="region of interest" description="Disordered" evidence="1">
    <location>
        <begin position="40"/>
        <end position="64"/>
    </location>
</feature>
<evidence type="ECO:0000256" key="1">
    <source>
        <dbReference type="SAM" id="MobiDB-lite"/>
    </source>
</evidence>
<feature type="compositionally biased region" description="Basic and acidic residues" evidence="1">
    <location>
        <begin position="54"/>
        <end position="64"/>
    </location>
</feature>
<proteinExistence type="predicted"/>